<dbReference type="RefSeq" id="WP_007413440.1">
    <property type="nucleotide sequence ID" value="NZ_ABOX02000004.1"/>
</dbReference>
<keyword evidence="3" id="KW-1185">Reference proteome</keyword>
<gene>
    <name evidence="2" type="ORF">Cflav_PD5195</name>
</gene>
<evidence type="ECO:0000313" key="2">
    <source>
        <dbReference type="EMBL" id="EEF62560.1"/>
    </source>
</evidence>
<reference evidence="2 3" key="1">
    <citation type="journal article" date="2011" name="J. Bacteriol.">
        <title>Genome sequence of 'Pedosphaera parvula' Ellin514, an aerobic Verrucomicrobial isolate from pasture soil.</title>
        <authorList>
            <person name="Kant R."/>
            <person name="van Passel M.W."/>
            <person name="Sangwan P."/>
            <person name="Palva A."/>
            <person name="Lucas S."/>
            <person name="Copeland A."/>
            <person name="Lapidus A."/>
            <person name="Glavina Del Rio T."/>
            <person name="Dalin E."/>
            <person name="Tice H."/>
            <person name="Bruce D."/>
            <person name="Goodwin L."/>
            <person name="Pitluck S."/>
            <person name="Chertkov O."/>
            <person name="Larimer F.W."/>
            <person name="Land M.L."/>
            <person name="Hauser L."/>
            <person name="Brettin T.S."/>
            <person name="Detter J.C."/>
            <person name="Han S."/>
            <person name="de Vos W.M."/>
            <person name="Janssen P.H."/>
            <person name="Smidt H."/>
        </authorList>
    </citation>
    <scope>NUCLEOTIDE SEQUENCE [LARGE SCALE GENOMIC DNA]</scope>
    <source>
        <strain evidence="2 3">Ellin514</strain>
    </source>
</reference>
<comment type="caution">
    <text evidence="2">The sequence shown here is derived from an EMBL/GenBank/DDBJ whole genome shotgun (WGS) entry which is preliminary data.</text>
</comment>
<accession>B9XC92</accession>
<organism evidence="2 3">
    <name type="scientific">Pedosphaera parvula (strain Ellin514)</name>
    <dbReference type="NCBI Taxonomy" id="320771"/>
    <lineage>
        <taxon>Bacteria</taxon>
        <taxon>Pseudomonadati</taxon>
        <taxon>Verrucomicrobiota</taxon>
        <taxon>Pedosphaerae</taxon>
        <taxon>Pedosphaerales</taxon>
        <taxon>Pedosphaeraceae</taxon>
        <taxon>Pedosphaera</taxon>
    </lineage>
</organism>
<evidence type="ECO:0000256" key="1">
    <source>
        <dbReference type="SAM" id="MobiDB-lite"/>
    </source>
</evidence>
<dbReference type="AlphaFoldDB" id="B9XC92"/>
<evidence type="ECO:0000313" key="3">
    <source>
        <dbReference type="Proteomes" id="UP000003688"/>
    </source>
</evidence>
<dbReference type="Proteomes" id="UP000003688">
    <property type="component" value="Unassembled WGS sequence"/>
</dbReference>
<feature type="region of interest" description="Disordered" evidence="1">
    <location>
        <begin position="45"/>
        <end position="68"/>
    </location>
</feature>
<sequence>MSKTYVIHWASRINGRMGKGTTLFEKQEAEQLVKELNHDFPDIHHEMVDNGNESQPVHPPEPVTACQA</sequence>
<name>B9XC92_PEDPL</name>
<protein>
    <submittedName>
        <fullName evidence="2">Uncharacterized protein</fullName>
    </submittedName>
</protein>
<dbReference type="OrthoDB" id="9935672at2"/>
<proteinExistence type="predicted"/>
<dbReference type="STRING" id="320771.Cflav_PD5195"/>
<dbReference type="EMBL" id="ABOX02000004">
    <property type="protein sequence ID" value="EEF62560.1"/>
    <property type="molecule type" value="Genomic_DNA"/>
</dbReference>